<organism evidence="7 8">
    <name type="scientific">Arcanobacterium bovis</name>
    <dbReference type="NCBI Taxonomy" id="2529275"/>
    <lineage>
        <taxon>Bacteria</taxon>
        <taxon>Bacillati</taxon>
        <taxon>Actinomycetota</taxon>
        <taxon>Actinomycetes</taxon>
        <taxon>Actinomycetales</taxon>
        <taxon>Actinomycetaceae</taxon>
        <taxon>Arcanobacterium</taxon>
    </lineage>
</organism>
<reference evidence="7 8" key="1">
    <citation type="submission" date="2019-02" db="EMBL/GenBank/DDBJ databases">
        <title>Arcanobacterium bovis sp. nov., isolated from the milk of a cow with mastitis.</title>
        <authorList>
            <person name="Sammra O."/>
            <person name="Foster G."/>
            <person name="Hassan A."/>
            <person name="Alssahen M."/>
            <person name="Laemmler C."/>
            <person name="Borowiak M."/>
            <person name="Malorny B."/>
            <person name="Abdulmawjood A."/>
        </authorList>
    </citation>
    <scope>NUCLEOTIDE SEQUENCE [LARGE SCALE GENOMIC DNA]</scope>
    <source>
        <strain evidence="7 8">C605018/01/1</strain>
    </source>
</reference>
<feature type="transmembrane region" description="Helical" evidence="5">
    <location>
        <begin position="266"/>
        <end position="284"/>
    </location>
</feature>
<keyword evidence="5" id="KW-0472">Membrane</keyword>
<dbReference type="EMBL" id="SJDT01000001">
    <property type="protein sequence ID" value="TBW23635.1"/>
    <property type="molecule type" value="Genomic_DNA"/>
</dbReference>
<keyword evidence="3" id="KW-0328">Glycosyltransferase</keyword>
<dbReference type="OrthoDB" id="9771846at2"/>
<keyword evidence="4 7" id="KW-0808">Transferase</keyword>
<keyword evidence="5" id="KW-1133">Transmembrane helix</keyword>
<dbReference type="AlphaFoldDB" id="A0A4Q9V1X5"/>
<proteinExistence type="inferred from homology"/>
<keyword evidence="5" id="KW-0812">Transmembrane</keyword>
<evidence type="ECO:0000256" key="1">
    <source>
        <dbReference type="ARBA" id="ARBA00004776"/>
    </source>
</evidence>
<dbReference type="Proteomes" id="UP000293036">
    <property type="component" value="Unassembled WGS sequence"/>
</dbReference>
<evidence type="ECO:0000259" key="6">
    <source>
        <dbReference type="Pfam" id="PF00535"/>
    </source>
</evidence>
<accession>A0A4Q9V1X5</accession>
<keyword evidence="8" id="KW-1185">Reference proteome</keyword>
<dbReference type="PANTHER" id="PTHR43179">
    <property type="entry name" value="RHAMNOSYLTRANSFERASE WBBL"/>
    <property type="match status" value="1"/>
</dbReference>
<comment type="similarity">
    <text evidence="2">Belongs to the glycosyltransferase 2 family.</text>
</comment>
<sequence>MSQKTGRKQLTVAKKTPQIWAVVITYHPDWLTHELVQALCKQVGTCVVVDNGSNAQECAALHATADNCGAHVLELHENMGIAYAQNIGIEMALRAGATHVLLSDQDSLPEPDMVAKLCEAMDDTGAIAVGPYIRDENDGGDELVYMDRTWGPRRATPAELTKRYVEPAFLLASGCLIDARCFETVGTMKSEYFIDHVDLEWCLRARAAGGKLAVTTATTLAHSLGDRTATVPFRAQPVHVHSPIRNYYLTRNTILLCKSGLLNKHWIAGYMLWLIKYVGFNLVCAPQRRKRAVFIGRGLIHGVFNRTGKY</sequence>
<dbReference type="Gene3D" id="3.90.550.10">
    <property type="entry name" value="Spore Coat Polysaccharide Biosynthesis Protein SpsA, Chain A"/>
    <property type="match status" value="1"/>
</dbReference>
<dbReference type="SUPFAM" id="SSF53448">
    <property type="entry name" value="Nucleotide-diphospho-sugar transferases"/>
    <property type="match status" value="1"/>
</dbReference>
<comment type="caution">
    <text evidence="7">The sequence shown here is derived from an EMBL/GenBank/DDBJ whole genome shotgun (WGS) entry which is preliminary data.</text>
</comment>
<comment type="pathway">
    <text evidence="1">Cell wall biogenesis; cell wall polysaccharide biosynthesis.</text>
</comment>
<feature type="domain" description="Glycosyltransferase 2-like" evidence="6">
    <location>
        <begin position="25"/>
        <end position="180"/>
    </location>
</feature>
<evidence type="ECO:0000256" key="3">
    <source>
        <dbReference type="ARBA" id="ARBA00022676"/>
    </source>
</evidence>
<gene>
    <name evidence="7" type="ORF">EZJ44_00380</name>
</gene>
<dbReference type="InterPro" id="IPR001173">
    <property type="entry name" value="Glyco_trans_2-like"/>
</dbReference>
<dbReference type="GO" id="GO:0016757">
    <property type="term" value="F:glycosyltransferase activity"/>
    <property type="evidence" value="ECO:0007669"/>
    <property type="project" value="UniProtKB-KW"/>
</dbReference>
<dbReference type="CDD" id="cd02526">
    <property type="entry name" value="GT2_RfbF_like"/>
    <property type="match status" value="1"/>
</dbReference>
<evidence type="ECO:0000256" key="5">
    <source>
        <dbReference type="SAM" id="Phobius"/>
    </source>
</evidence>
<dbReference type="Pfam" id="PF00535">
    <property type="entry name" value="Glycos_transf_2"/>
    <property type="match status" value="1"/>
</dbReference>
<name>A0A4Q9V1X5_9ACTO</name>
<evidence type="ECO:0000313" key="8">
    <source>
        <dbReference type="Proteomes" id="UP000293036"/>
    </source>
</evidence>
<evidence type="ECO:0000256" key="2">
    <source>
        <dbReference type="ARBA" id="ARBA00006739"/>
    </source>
</evidence>
<evidence type="ECO:0000256" key="4">
    <source>
        <dbReference type="ARBA" id="ARBA00022679"/>
    </source>
</evidence>
<protein>
    <submittedName>
        <fullName evidence="7">Glycosyltransferase family 2 protein</fullName>
    </submittedName>
</protein>
<dbReference type="InterPro" id="IPR029044">
    <property type="entry name" value="Nucleotide-diphossugar_trans"/>
</dbReference>
<evidence type="ECO:0000313" key="7">
    <source>
        <dbReference type="EMBL" id="TBW23635.1"/>
    </source>
</evidence>
<dbReference type="PANTHER" id="PTHR43179:SF12">
    <property type="entry name" value="GALACTOFURANOSYLTRANSFERASE GLFT2"/>
    <property type="match status" value="1"/>
</dbReference>